<name>A0A7V0Z5C6_UNCW3</name>
<dbReference type="SUPFAM" id="SSF56925">
    <property type="entry name" value="OMPA-like"/>
    <property type="match status" value="1"/>
</dbReference>
<dbReference type="EMBL" id="DSKY01000014">
    <property type="protein sequence ID" value="HDY58925.1"/>
    <property type="molecule type" value="Genomic_DNA"/>
</dbReference>
<dbReference type="InterPro" id="IPR011250">
    <property type="entry name" value="OMP/PagP_B-barrel"/>
</dbReference>
<reference evidence="1" key="1">
    <citation type="journal article" date="2020" name="mSystems">
        <title>Genome- and Community-Level Interaction Insights into Carbon Utilization and Element Cycling Functions of Hydrothermarchaeota in Hydrothermal Sediment.</title>
        <authorList>
            <person name="Zhou Z."/>
            <person name="Liu Y."/>
            <person name="Xu W."/>
            <person name="Pan J."/>
            <person name="Luo Z.H."/>
            <person name="Li M."/>
        </authorList>
    </citation>
    <scope>NUCLEOTIDE SEQUENCE [LARGE SCALE GENOMIC DNA]</scope>
    <source>
        <strain evidence="1">SpSt-258</strain>
    </source>
</reference>
<organism evidence="1">
    <name type="scientific">candidate division WOR-3 bacterium</name>
    <dbReference type="NCBI Taxonomy" id="2052148"/>
    <lineage>
        <taxon>Bacteria</taxon>
        <taxon>Bacteria division WOR-3</taxon>
    </lineage>
</organism>
<sequence length="176" mass="19345">MEAKMKKTIIFALLLMLFAQAKGIKRFTHSVVDIAPKASLYIGEDAYFGIGAECVISPVKQIGIRLNIAEIIFGNGTYFYLNSGAWVLSGLSLDGLFYIPMTEIEPYVHGGLGFDIFDPPGPGDTQTFFSFRFGMGLNYSVNPKTKVFVEPGIIIYDAGNTETVFRLSFGARFGIL</sequence>
<protein>
    <recommendedName>
        <fullName evidence="2">Outer membrane protein beta-barrel domain-containing protein</fullName>
    </recommendedName>
</protein>
<dbReference type="AlphaFoldDB" id="A0A7V0Z5C6"/>
<dbReference type="Gene3D" id="2.40.160.20">
    <property type="match status" value="1"/>
</dbReference>
<accession>A0A7V0Z5C6</accession>
<proteinExistence type="predicted"/>
<evidence type="ECO:0000313" key="1">
    <source>
        <dbReference type="EMBL" id="HDY58925.1"/>
    </source>
</evidence>
<comment type="caution">
    <text evidence="1">The sequence shown here is derived from an EMBL/GenBank/DDBJ whole genome shotgun (WGS) entry which is preliminary data.</text>
</comment>
<evidence type="ECO:0008006" key="2">
    <source>
        <dbReference type="Google" id="ProtNLM"/>
    </source>
</evidence>
<gene>
    <name evidence="1" type="ORF">ENP86_05170</name>
</gene>